<dbReference type="OrthoDB" id="2139465at2"/>
<comment type="similarity">
    <text evidence="1">Belongs to the thioesterase PaaI family.</text>
</comment>
<dbReference type="AlphaFoldDB" id="A0A3Q9IDN4"/>
<evidence type="ECO:0000256" key="1">
    <source>
        <dbReference type="ARBA" id="ARBA00008324"/>
    </source>
</evidence>
<dbReference type="InterPro" id="IPR029069">
    <property type="entry name" value="HotDog_dom_sf"/>
</dbReference>
<dbReference type="InterPro" id="IPR039298">
    <property type="entry name" value="ACOT13"/>
</dbReference>
<sequence length="127" mass="14013">MQEWERLAKGTFWDYLGSQVETVNERQVVVTLEIKPHHHNMIGIVHGGVHATLLDSAMGLLAMVNRPNCNVVTTNLNMNYVAKSSIGKMIVTAELVHSSRTMITAHAFARMDNGDLCAFGTGTFRVS</sequence>
<dbReference type="InterPro" id="IPR006683">
    <property type="entry name" value="Thioestr_dom"/>
</dbReference>
<reference evidence="5" key="1">
    <citation type="submission" date="2018-12" db="EMBL/GenBank/DDBJ databases">
        <title>Complete genome sequence of Paenibacillus sp. MBLB1234.</title>
        <authorList>
            <person name="Nam Y.-D."/>
            <person name="Kang J."/>
            <person name="Chung W.-H."/>
            <person name="Park Y.S."/>
        </authorList>
    </citation>
    <scope>NUCLEOTIDE SEQUENCE [LARGE SCALE GENOMIC DNA]</scope>
    <source>
        <strain evidence="5">MBLB1234</strain>
    </source>
</reference>
<evidence type="ECO:0000256" key="2">
    <source>
        <dbReference type="ARBA" id="ARBA00022801"/>
    </source>
</evidence>
<dbReference type="Gene3D" id="3.10.129.10">
    <property type="entry name" value="Hotdog Thioesterase"/>
    <property type="match status" value="1"/>
</dbReference>
<dbReference type="Proteomes" id="UP000270678">
    <property type="component" value="Chromosome"/>
</dbReference>
<dbReference type="GO" id="GO:0047617">
    <property type="term" value="F:fatty acyl-CoA hydrolase activity"/>
    <property type="evidence" value="ECO:0007669"/>
    <property type="project" value="InterPro"/>
</dbReference>
<dbReference type="SUPFAM" id="SSF54637">
    <property type="entry name" value="Thioesterase/thiol ester dehydrase-isomerase"/>
    <property type="match status" value="1"/>
</dbReference>
<name>A0A3Q9IDN4_9BACL</name>
<keyword evidence="5" id="KW-1185">Reference proteome</keyword>
<evidence type="ECO:0000313" key="4">
    <source>
        <dbReference type="EMBL" id="AZS18328.1"/>
    </source>
</evidence>
<dbReference type="KEGG" id="plut:EI981_15950"/>
<accession>A0A3Q9IDN4</accession>
<feature type="domain" description="Thioesterase" evidence="3">
    <location>
        <begin position="43"/>
        <end position="118"/>
    </location>
</feature>
<dbReference type="NCBIfam" id="TIGR00369">
    <property type="entry name" value="unchar_dom_1"/>
    <property type="match status" value="1"/>
</dbReference>
<dbReference type="InterPro" id="IPR003736">
    <property type="entry name" value="PAAI_dom"/>
</dbReference>
<evidence type="ECO:0000313" key="5">
    <source>
        <dbReference type="Proteomes" id="UP000270678"/>
    </source>
</evidence>
<dbReference type="CDD" id="cd03443">
    <property type="entry name" value="PaaI_thioesterase"/>
    <property type="match status" value="1"/>
</dbReference>
<dbReference type="EMBL" id="CP034346">
    <property type="protein sequence ID" value="AZS18328.1"/>
    <property type="molecule type" value="Genomic_DNA"/>
</dbReference>
<dbReference type="PANTHER" id="PTHR21660:SF1">
    <property type="entry name" value="ACYL-COENZYME A THIOESTERASE 13"/>
    <property type="match status" value="1"/>
</dbReference>
<evidence type="ECO:0000259" key="3">
    <source>
        <dbReference type="Pfam" id="PF03061"/>
    </source>
</evidence>
<dbReference type="PANTHER" id="PTHR21660">
    <property type="entry name" value="THIOESTERASE SUPERFAMILY MEMBER-RELATED"/>
    <property type="match status" value="1"/>
</dbReference>
<dbReference type="Pfam" id="PF03061">
    <property type="entry name" value="4HBT"/>
    <property type="match status" value="1"/>
</dbReference>
<keyword evidence="2" id="KW-0378">Hydrolase</keyword>
<organism evidence="4 5">
    <name type="scientific">Paenibacillus lutimineralis</name>
    <dbReference type="NCBI Taxonomy" id="2707005"/>
    <lineage>
        <taxon>Bacteria</taxon>
        <taxon>Bacillati</taxon>
        <taxon>Bacillota</taxon>
        <taxon>Bacilli</taxon>
        <taxon>Bacillales</taxon>
        <taxon>Paenibacillaceae</taxon>
        <taxon>Paenibacillus</taxon>
    </lineage>
</organism>
<protein>
    <submittedName>
        <fullName evidence="4">PaaI family thioesterase</fullName>
    </submittedName>
</protein>
<proteinExistence type="inferred from homology"/>
<gene>
    <name evidence="4" type="ORF">EI981_15950</name>
</gene>